<gene>
    <name evidence="2" type="ORF">D9R14_04220</name>
</gene>
<name>A0A3L7AMG7_9HYPH</name>
<evidence type="ECO:0000313" key="2">
    <source>
        <dbReference type="EMBL" id="RLP81264.1"/>
    </source>
</evidence>
<dbReference type="EMBL" id="RCTF01000002">
    <property type="protein sequence ID" value="RLP81264.1"/>
    <property type="molecule type" value="Genomic_DNA"/>
</dbReference>
<keyword evidence="3" id="KW-1185">Reference proteome</keyword>
<feature type="domain" description="YjiS-like" evidence="1">
    <location>
        <begin position="18"/>
        <end position="50"/>
    </location>
</feature>
<evidence type="ECO:0000259" key="1">
    <source>
        <dbReference type="Pfam" id="PF06568"/>
    </source>
</evidence>
<dbReference type="AlphaFoldDB" id="A0A3L7AMG7"/>
<dbReference type="Proteomes" id="UP000269692">
    <property type="component" value="Unassembled WGS sequence"/>
</dbReference>
<proteinExistence type="predicted"/>
<organism evidence="2 3">
    <name type="scientific">Xanthobacter tagetidis</name>
    <dbReference type="NCBI Taxonomy" id="60216"/>
    <lineage>
        <taxon>Bacteria</taxon>
        <taxon>Pseudomonadati</taxon>
        <taxon>Pseudomonadota</taxon>
        <taxon>Alphaproteobacteria</taxon>
        <taxon>Hyphomicrobiales</taxon>
        <taxon>Xanthobacteraceae</taxon>
        <taxon>Xanthobacter</taxon>
    </lineage>
</organism>
<reference evidence="2 3" key="1">
    <citation type="submission" date="2018-10" db="EMBL/GenBank/DDBJ databases">
        <title>Xanthobacter tagetidis genome sequencing and assembly.</title>
        <authorList>
            <person name="Maclea K.S."/>
            <person name="Goen A.E."/>
            <person name="Fatima S.A."/>
        </authorList>
    </citation>
    <scope>NUCLEOTIDE SEQUENCE [LARGE SCALE GENOMIC DNA]</scope>
    <source>
        <strain evidence="2 3">ATCC 700314</strain>
    </source>
</reference>
<dbReference type="InterPro" id="IPR009506">
    <property type="entry name" value="YjiS-like"/>
</dbReference>
<accession>A0A3L7AMG7</accession>
<sequence>MLAFARAIGAGAKAVGGIGRAMERRRTLNELAGLDDHMLSDIGLTRSDLRDATAAPLLSDPTLALAQRASERRTSARFARGARHS</sequence>
<protein>
    <submittedName>
        <fullName evidence="2">DUF1127 domain-containing protein</fullName>
    </submittedName>
</protein>
<evidence type="ECO:0000313" key="3">
    <source>
        <dbReference type="Proteomes" id="UP000269692"/>
    </source>
</evidence>
<dbReference type="Pfam" id="PF06568">
    <property type="entry name" value="YjiS-like"/>
    <property type="match status" value="1"/>
</dbReference>
<dbReference type="OrthoDB" id="7861975at2"/>
<comment type="caution">
    <text evidence="2">The sequence shown here is derived from an EMBL/GenBank/DDBJ whole genome shotgun (WGS) entry which is preliminary data.</text>
</comment>